<comment type="cofactor">
    <cofactor evidence="14">
        <name>Zn(2+)</name>
        <dbReference type="ChEBI" id="CHEBI:29105"/>
    </cofactor>
    <text evidence="14">Binds 1 zinc ion per subunit.</text>
</comment>
<feature type="binding site" evidence="14 16">
    <location>
        <position position="181"/>
    </location>
    <ligand>
        <name>Zn(2+)</name>
        <dbReference type="ChEBI" id="CHEBI:29105"/>
        <note>catalytic</note>
    </ligand>
</feature>
<evidence type="ECO:0000256" key="14">
    <source>
        <dbReference type="PIRSR" id="PIRSR613273-2"/>
    </source>
</evidence>
<dbReference type="PANTHER" id="PTHR13723">
    <property type="entry name" value="ADAMTS A DISINTEGRIN AND METALLOPROTEASE WITH THROMBOSPONDIN MOTIFS PROTEASE"/>
    <property type="match status" value="1"/>
</dbReference>
<dbReference type="PROSITE" id="PS50900">
    <property type="entry name" value="PLAC"/>
    <property type="match status" value="1"/>
</dbReference>
<feature type="disulfide bond" evidence="15">
    <location>
        <begin position="312"/>
        <end position="323"/>
    </location>
</feature>
<feature type="disulfide bond" evidence="15">
    <location>
        <begin position="155"/>
        <end position="237"/>
    </location>
</feature>
<dbReference type="SMART" id="SM00209">
    <property type="entry name" value="TSP1"/>
    <property type="match status" value="3"/>
</dbReference>
<evidence type="ECO:0000256" key="11">
    <source>
        <dbReference type="ARBA" id="ARBA00023157"/>
    </source>
</evidence>
<feature type="disulfide bond" evidence="15">
    <location>
        <begin position="276"/>
        <end position="299"/>
    </location>
</feature>
<keyword evidence="11 15" id="KW-1015">Disulfide bond</keyword>
<evidence type="ECO:0000256" key="3">
    <source>
        <dbReference type="ARBA" id="ARBA00022530"/>
    </source>
</evidence>
<dbReference type="GO" id="GO:0046872">
    <property type="term" value="F:metal ion binding"/>
    <property type="evidence" value="ECO:0007669"/>
    <property type="project" value="UniProtKB-KW"/>
</dbReference>
<feature type="binding site" evidence="14 16">
    <location>
        <position position="177"/>
    </location>
    <ligand>
        <name>Zn(2+)</name>
        <dbReference type="ChEBI" id="CHEBI:29105"/>
        <note>catalytic</note>
    </ligand>
</feature>
<keyword evidence="12" id="KW-0325">Glycoprotein</keyword>
<organism evidence="19 20">
    <name type="scientific">Tigriopus californicus</name>
    <name type="common">Marine copepod</name>
    <dbReference type="NCBI Taxonomy" id="6832"/>
    <lineage>
        <taxon>Eukaryota</taxon>
        <taxon>Metazoa</taxon>
        <taxon>Ecdysozoa</taxon>
        <taxon>Arthropoda</taxon>
        <taxon>Crustacea</taxon>
        <taxon>Multicrustacea</taxon>
        <taxon>Hexanauplia</taxon>
        <taxon>Copepoda</taxon>
        <taxon>Harpacticoida</taxon>
        <taxon>Harpacticidae</taxon>
        <taxon>Tigriopus</taxon>
    </lineage>
</organism>
<keyword evidence="7" id="KW-0677">Repeat</keyword>
<dbReference type="SUPFAM" id="SSF55486">
    <property type="entry name" value="Metalloproteases ('zincins'), catalytic domain"/>
    <property type="match status" value="1"/>
</dbReference>
<protein>
    <recommendedName>
        <fullName evidence="21">Peptidase M12B domain-containing protein</fullName>
    </recommendedName>
</protein>
<dbReference type="STRING" id="6832.A0A553PCM2"/>
<feature type="binding site" evidence="14">
    <location>
        <position position="132"/>
    </location>
    <ligand>
        <name>Ca(2+)</name>
        <dbReference type="ChEBI" id="CHEBI:29108"/>
        <label>1</label>
    </ligand>
</feature>
<dbReference type="OMA" id="NWGAWTK"/>
<gene>
    <name evidence="19" type="ORF">TCAL_00704</name>
</gene>
<feature type="active site" evidence="13 16">
    <location>
        <position position="178"/>
    </location>
</feature>
<evidence type="ECO:0000313" key="20">
    <source>
        <dbReference type="Proteomes" id="UP000318571"/>
    </source>
</evidence>
<dbReference type="PROSITE" id="PS50215">
    <property type="entry name" value="ADAM_MEPRO"/>
    <property type="match status" value="1"/>
</dbReference>
<evidence type="ECO:0000256" key="5">
    <source>
        <dbReference type="ARBA" id="ARBA00022723"/>
    </source>
</evidence>
<evidence type="ECO:0000256" key="15">
    <source>
        <dbReference type="PIRSR" id="PIRSR613273-3"/>
    </source>
</evidence>
<dbReference type="Pfam" id="PF17771">
    <property type="entry name" value="ADAMTS_CR_2"/>
    <property type="match status" value="1"/>
</dbReference>
<dbReference type="GO" id="GO:0031012">
    <property type="term" value="C:extracellular matrix"/>
    <property type="evidence" value="ECO:0007669"/>
    <property type="project" value="TreeGrafter"/>
</dbReference>
<dbReference type="Proteomes" id="UP000318571">
    <property type="component" value="Chromosome 2"/>
</dbReference>
<dbReference type="InterPro" id="IPR050439">
    <property type="entry name" value="ADAMTS_ADAMTS-like"/>
</dbReference>
<feature type="binding site" evidence="14">
    <location>
        <position position="237"/>
    </location>
    <ligand>
        <name>Ca(2+)</name>
        <dbReference type="ChEBI" id="CHEBI:29108"/>
        <label>1</label>
    </ligand>
</feature>
<proteinExistence type="predicted"/>
<keyword evidence="3" id="KW-0272">Extracellular matrix</keyword>
<evidence type="ECO:0000256" key="8">
    <source>
        <dbReference type="ARBA" id="ARBA00022801"/>
    </source>
</evidence>
<reference evidence="19 20" key="1">
    <citation type="journal article" date="2018" name="Nat. Ecol. Evol.">
        <title>Genomic signatures of mitonuclear coevolution across populations of Tigriopus californicus.</title>
        <authorList>
            <person name="Barreto F.S."/>
            <person name="Watson E.T."/>
            <person name="Lima T.G."/>
            <person name="Willett C.S."/>
            <person name="Edmands S."/>
            <person name="Li W."/>
            <person name="Burton R.S."/>
        </authorList>
    </citation>
    <scope>NUCLEOTIDE SEQUENCE [LARGE SCALE GENOMIC DNA]</scope>
    <source>
        <strain evidence="19 20">San Diego</strain>
    </source>
</reference>
<evidence type="ECO:0000256" key="13">
    <source>
        <dbReference type="PIRSR" id="PIRSR613273-1"/>
    </source>
</evidence>
<evidence type="ECO:0000256" key="9">
    <source>
        <dbReference type="ARBA" id="ARBA00022833"/>
    </source>
</evidence>
<evidence type="ECO:0000259" key="17">
    <source>
        <dbReference type="PROSITE" id="PS50215"/>
    </source>
</evidence>
<dbReference type="GO" id="GO:0030198">
    <property type="term" value="P:extracellular matrix organization"/>
    <property type="evidence" value="ECO:0007669"/>
    <property type="project" value="InterPro"/>
</dbReference>
<feature type="disulfide bond" evidence="15">
    <location>
        <begin position="354"/>
        <end position="391"/>
    </location>
</feature>
<dbReference type="Pfam" id="PF19030">
    <property type="entry name" value="TSP1_ADAMTS"/>
    <property type="match status" value="1"/>
</dbReference>
<dbReference type="PANTHER" id="PTHR13723:SF304">
    <property type="entry name" value="A DISINTEGRIN AND METALLOPROTEINASE WITH THROMBOSPONDIN MOTIFS 2-LIKE PROTEIN"/>
    <property type="match status" value="1"/>
</dbReference>
<dbReference type="InterPro" id="IPR001590">
    <property type="entry name" value="Peptidase_M12B"/>
</dbReference>
<evidence type="ECO:0000313" key="19">
    <source>
        <dbReference type="EMBL" id="TRY75432.1"/>
    </source>
</evidence>
<dbReference type="InterPro" id="IPR013273">
    <property type="entry name" value="ADAMTS/ADAMTS-like"/>
</dbReference>
<dbReference type="Pfam" id="PF00090">
    <property type="entry name" value="TSP_1"/>
    <property type="match status" value="2"/>
</dbReference>
<feature type="disulfide bond" evidence="15">
    <location>
        <begin position="265"/>
        <end position="290"/>
    </location>
</feature>
<evidence type="ECO:0000256" key="12">
    <source>
        <dbReference type="ARBA" id="ARBA00023180"/>
    </source>
</evidence>
<feature type="disulfide bond" evidence="15">
    <location>
        <begin position="358"/>
        <end position="396"/>
    </location>
</feature>
<feature type="binding site" evidence="14 16">
    <location>
        <position position="187"/>
    </location>
    <ligand>
        <name>Zn(2+)</name>
        <dbReference type="ChEBI" id="CHEBI:29105"/>
        <note>catalytic</note>
    </ligand>
</feature>
<keyword evidence="4" id="KW-0645">Protease</keyword>
<keyword evidence="14" id="KW-0106">Calcium</keyword>
<feature type="domain" description="PLAC" evidence="18">
    <location>
        <begin position="805"/>
        <end position="847"/>
    </location>
</feature>
<evidence type="ECO:0000256" key="6">
    <source>
        <dbReference type="ARBA" id="ARBA00022729"/>
    </source>
</evidence>
<dbReference type="GO" id="GO:0004222">
    <property type="term" value="F:metalloendopeptidase activity"/>
    <property type="evidence" value="ECO:0007669"/>
    <property type="project" value="InterPro"/>
</dbReference>
<dbReference type="PROSITE" id="PS50092">
    <property type="entry name" value="TSP1"/>
    <property type="match status" value="3"/>
</dbReference>
<sequence>MVVTLRTVEGLTFQYDLEPNAHLHSSIDGCVTWKGRDRQHRLHQSHHYDSVALTFHGNETVQRYVLTLLNVVSAIYSDPTLGSNLKFVLSRIISVPETDNPIVSGKSKKSLANVNKWNEAFLRDLPEDQKHDLAIWLTRKDIGGPSGYAPVSGICDPARSCSLIHEDGLSSTFIIAHELGHLLGLSHDGDASAGNECRDEALQGSVMAPLVGATFSYFHWSSCSAEEYHFMSDEWHCLKNPPRSPQNVTFISNSFLHAYTLDEQCRMEFGDGFQFCKSFQLPDPCAQLWCSHDTTPDTCKTKKGPPMDGTECDVGKWCINGYCESTSKRRRNEDGLRHNPQAGGWSQWGSWEDCSRTCGTGVAFRARKCDNPRPTYGGEQCRGDAEEFRLCNLNPCPKAGDFRAQQCSDLFELISMNPGQQSSRSKMTWYPYEHELEDYKCKLTCHNRESREYYQTGENVIDGTSCSYDHPSDVCIQGKCVKLGCDMTEMRRYNLVGQILGSPLVEDRCGTCGGNGDQCEVKYKELRGPFKSARTKIAYLPRGTRNIRILVRSKGTFLAFKEQKENNWITFDQNHGPQTNNNSSMVSAQTKANPPFRQTFVSSGAKFEVSPGAETFSARGPLISPLTIFAGSMEPEVSQEFENYMVDLQYNESPQKESTKSRPELVVKGWSKCSKECGGGRQTVVLSSSAWEECTHTCGVQGVQIRQSFCVPVEMNHSWGTPLWSGMVDPTNCRGDKPQRSRECNRVPCIGDWVQSDWTSCSTSCGIGIQKATFECQSKRPHDLFYDCGPRPVVHKHCQLASTCPKEPCQSRLEVDQSEICADQVMQRYCAIPSYRKMCCQSCRKHTEWQYL</sequence>
<keyword evidence="9 14" id="KW-0862">Zinc</keyword>
<dbReference type="Pfam" id="PF01421">
    <property type="entry name" value="Reprolysin"/>
    <property type="match status" value="1"/>
</dbReference>
<dbReference type="AlphaFoldDB" id="A0A553PCM2"/>
<keyword evidence="6" id="KW-0732">Signal</keyword>
<dbReference type="PRINTS" id="PR01705">
    <property type="entry name" value="TSP1REPEAT"/>
</dbReference>
<keyword evidence="20" id="KW-1185">Reference proteome</keyword>
<keyword evidence="2" id="KW-0964">Secreted</keyword>
<evidence type="ECO:0000256" key="1">
    <source>
        <dbReference type="ARBA" id="ARBA00004498"/>
    </source>
</evidence>
<evidence type="ECO:0000256" key="7">
    <source>
        <dbReference type="ARBA" id="ARBA00022737"/>
    </source>
</evidence>
<evidence type="ECO:0000256" key="2">
    <source>
        <dbReference type="ARBA" id="ARBA00022525"/>
    </source>
</evidence>
<keyword evidence="5 14" id="KW-0479">Metal-binding</keyword>
<dbReference type="InterPro" id="IPR036383">
    <property type="entry name" value="TSP1_rpt_sf"/>
</dbReference>
<evidence type="ECO:0008006" key="21">
    <source>
        <dbReference type="Google" id="ProtNLM"/>
    </source>
</evidence>
<dbReference type="SUPFAM" id="SSF82895">
    <property type="entry name" value="TSP-1 type 1 repeat"/>
    <property type="match status" value="3"/>
</dbReference>
<comment type="caution">
    <text evidence="19">The sequence shown here is derived from an EMBL/GenBank/DDBJ whole genome shotgun (WGS) entry which is preliminary data.</text>
</comment>
<dbReference type="PRINTS" id="PR01857">
    <property type="entry name" value="ADAMTSFAMILY"/>
</dbReference>
<dbReference type="GO" id="GO:0006508">
    <property type="term" value="P:proteolysis"/>
    <property type="evidence" value="ECO:0007669"/>
    <property type="project" value="UniProtKB-KW"/>
</dbReference>
<accession>A0A553PCM2</accession>
<keyword evidence="8" id="KW-0378">Hydrolase</keyword>
<feature type="disulfide bond" evidence="15">
    <location>
        <begin position="285"/>
        <end position="318"/>
    </location>
</feature>
<name>A0A553PCM2_TIGCA</name>
<dbReference type="Gene3D" id="3.40.390.10">
    <property type="entry name" value="Collagenase (Catalytic Domain)"/>
    <property type="match status" value="1"/>
</dbReference>
<dbReference type="Gene3D" id="2.60.120.830">
    <property type="match status" value="1"/>
</dbReference>
<dbReference type="InterPro" id="IPR041645">
    <property type="entry name" value="ADAMTS_CR_2"/>
</dbReference>
<dbReference type="InterPro" id="IPR024079">
    <property type="entry name" value="MetalloPept_cat_dom_sf"/>
</dbReference>
<feature type="disulfide bond" evidence="15">
    <location>
        <begin position="369"/>
        <end position="381"/>
    </location>
</feature>
<feature type="domain" description="Peptidase M12B" evidence="17">
    <location>
        <begin position="59"/>
        <end position="242"/>
    </location>
</feature>
<evidence type="ECO:0000256" key="10">
    <source>
        <dbReference type="ARBA" id="ARBA00023049"/>
    </source>
</evidence>
<dbReference type="FunFam" id="2.20.100.10:FF:000006">
    <property type="entry name" value="A disintegrin and metalloproteinase with thrombospondin motifs 1"/>
    <property type="match status" value="1"/>
</dbReference>
<dbReference type="InterPro" id="IPR010909">
    <property type="entry name" value="PLAC"/>
</dbReference>
<comment type="subcellular location">
    <subcellularLocation>
        <location evidence="1">Secreted</location>
        <location evidence="1">Extracellular space</location>
        <location evidence="1">Extracellular matrix</location>
    </subcellularLocation>
</comment>
<evidence type="ECO:0000259" key="18">
    <source>
        <dbReference type="PROSITE" id="PS50900"/>
    </source>
</evidence>
<dbReference type="InterPro" id="IPR000884">
    <property type="entry name" value="TSP1_rpt"/>
</dbReference>
<dbReference type="EMBL" id="VCGU01000005">
    <property type="protein sequence ID" value="TRY75432.1"/>
    <property type="molecule type" value="Genomic_DNA"/>
</dbReference>
<evidence type="ECO:0000256" key="16">
    <source>
        <dbReference type="PROSITE-ProRule" id="PRU00276"/>
    </source>
</evidence>
<keyword evidence="10" id="KW-0482">Metalloprotease</keyword>
<evidence type="ECO:0000256" key="4">
    <source>
        <dbReference type="ARBA" id="ARBA00022670"/>
    </source>
</evidence>
<dbReference type="Gene3D" id="3.40.1620.60">
    <property type="match status" value="1"/>
</dbReference>
<dbReference type="Gene3D" id="2.20.100.10">
    <property type="entry name" value="Thrombospondin type-1 (TSP1) repeat"/>
    <property type="match status" value="3"/>
</dbReference>
<comment type="caution">
    <text evidence="16">Lacks conserved residue(s) required for the propagation of feature annotation.</text>
</comment>